<comment type="cofactor">
    <cofactor evidence="1 12">
        <name>FAD</name>
        <dbReference type="ChEBI" id="CHEBI:57692"/>
    </cofactor>
</comment>
<dbReference type="InterPro" id="IPR006091">
    <property type="entry name" value="Acyl-CoA_Oxase/DH_mid-dom"/>
</dbReference>
<dbReference type="Proteomes" id="UP001221411">
    <property type="component" value="Unassembled WGS sequence"/>
</dbReference>
<evidence type="ECO:0000256" key="1">
    <source>
        <dbReference type="ARBA" id="ARBA00001974"/>
    </source>
</evidence>
<dbReference type="InterPro" id="IPR009075">
    <property type="entry name" value="AcylCo_DH/oxidase_C"/>
</dbReference>
<protein>
    <submittedName>
        <fullName evidence="17">Acyl-CoA dehydrogenase family protein</fullName>
    </submittedName>
</protein>
<dbReference type="Pfam" id="PF02771">
    <property type="entry name" value="Acyl-CoA_dh_N"/>
    <property type="match status" value="1"/>
</dbReference>
<evidence type="ECO:0000256" key="9">
    <source>
        <dbReference type="ARBA" id="ARBA00023136"/>
    </source>
</evidence>
<dbReference type="PANTHER" id="PTHR43884:SF9">
    <property type="entry name" value="COMPLEX I ASSEMBLY FACTOR ACAD9, MITOCHONDRIAL"/>
    <property type="match status" value="1"/>
</dbReference>
<keyword evidence="4" id="KW-0597">Phosphoprotein</keyword>
<dbReference type="PROSITE" id="PS00072">
    <property type="entry name" value="ACYL_COA_DH_1"/>
    <property type="match status" value="1"/>
</dbReference>
<dbReference type="PANTHER" id="PTHR43884">
    <property type="entry name" value="ACYL-COA DEHYDROGENASE"/>
    <property type="match status" value="1"/>
</dbReference>
<feature type="domain" description="Acyl-CoA dehydrogenase/oxidase C-terminal" evidence="13">
    <location>
        <begin position="258"/>
        <end position="404"/>
    </location>
</feature>
<dbReference type="InterPro" id="IPR036250">
    <property type="entry name" value="AcylCo_DH-like_C"/>
</dbReference>
<dbReference type="InterPro" id="IPR049448">
    <property type="entry name" value="ACAD9/ACADV-like_C"/>
</dbReference>
<organism evidence="17 18">
    <name type="scientific">Polyangium mundeleinium</name>
    <dbReference type="NCBI Taxonomy" id="2995306"/>
    <lineage>
        <taxon>Bacteria</taxon>
        <taxon>Pseudomonadati</taxon>
        <taxon>Myxococcota</taxon>
        <taxon>Polyangia</taxon>
        <taxon>Polyangiales</taxon>
        <taxon>Polyangiaceae</taxon>
        <taxon>Polyangium</taxon>
    </lineage>
</organism>
<evidence type="ECO:0000256" key="4">
    <source>
        <dbReference type="ARBA" id="ARBA00022553"/>
    </source>
</evidence>
<evidence type="ECO:0000256" key="8">
    <source>
        <dbReference type="ARBA" id="ARBA00023002"/>
    </source>
</evidence>
<evidence type="ECO:0000256" key="10">
    <source>
        <dbReference type="ARBA" id="ARBA00049140"/>
    </source>
</evidence>
<keyword evidence="7" id="KW-0809">Transit peptide</keyword>
<dbReference type="Gene3D" id="2.40.110.10">
    <property type="entry name" value="Butyryl-CoA Dehydrogenase, subunit A, domain 2"/>
    <property type="match status" value="1"/>
</dbReference>
<feature type="domain" description="Acyl-CoA oxidase/dehydrogenase middle" evidence="14">
    <location>
        <begin position="148"/>
        <end position="246"/>
    </location>
</feature>
<dbReference type="InterPro" id="IPR037069">
    <property type="entry name" value="AcylCoA_DH/ox_N_sf"/>
</dbReference>
<dbReference type="SUPFAM" id="SSF47203">
    <property type="entry name" value="Acyl-CoA dehydrogenase C-terminal domain-like"/>
    <property type="match status" value="1"/>
</dbReference>
<dbReference type="InterPro" id="IPR009100">
    <property type="entry name" value="AcylCoA_DH/oxidase_NM_dom_sf"/>
</dbReference>
<reference evidence="17 18" key="1">
    <citation type="submission" date="2022-11" db="EMBL/GenBank/DDBJ databases">
        <title>Minimal conservation of predation-associated metabolite biosynthetic gene clusters underscores biosynthetic potential of Myxococcota including descriptions for ten novel species: Archangium lansinium sp. nov., Myxococcus landrumus sp. nov., Nannocystis bai.</title>
        <authorList>
            <person name="Ahearne A."/>
            <person name="Stevens C."/>
            <person name="Dowd S."/>
        </authorList>
    </citation>
    <scope>NUCLEOTIDE SEQUENCE [LARGE SCALE GENOMIC DNA]</scope>
    <source>
        <strain evidence="17 18">RJM3</strain>
    </source>
</reference>
<accession>A0ABT5EE15</accession>
<evidence type="ECO:0000256" key="2">
    <source>
        <dbReference type="ARBA" id="ARBA00004170"/>
    </source>
</evidence>
<comment type="catalytic activity">
    <reaction evidence="11">
        <text>octadecanoyl-CoA + oxidized [electron-transfer flavoprotein] + H(+) = (2E)-octadecenoyl-CoA + reduced [electron-transfer flavoprotein]</text>
        <dbReference type="Rhea" id="RHEA:47240"/>
        <dbReference type="Rhea" id="RHEA-COMP:10685"/>
        <dbReference type="Rhea" id="RHEA-COMP:10686"/>
        <dbReference type="ChEBI" id="CHEBI:15378"/>
        <dbReference type="ChEBI" id="CHEBI:57394"/>
        <dbReference type="ChEBI" id="CHEBI:57692"/>
        <dbReference type="ChEBI" id="CHEBI:58307"/>
        <dbReference type="ChEBI" id="CHEBI:71412"/>
    </reaction>
    <physiologicalReaction direction="left-to-right" evidence="11">
        <dbReference type="Rhea" id="RHEA:47241"/>
    </physiologicalReaction>
</comment>
<evidence type="ECO:0000313" key="18">
    <source>
        <dbReference type="Proteomes" id="UP001221411"/>
    </source>
</evidence>
<comment type="subcellular location">
    <subcellularLocation>
        <location evidence="2">Membrane</location>
        <topology evidence="2">Peripheral membrane protein</topology>
    </subcellularLocation>
</comment>
<keyword evidence="5 12" id="KW-0285">Flavoprotein</keyword>
<dbReference type="InterPro" id="IPR013786">
    <property type="entry name" value="AcylCoA_DH/ox_N"/>
</dbReference>
<evidence type="ECO:0000259" key="16">
    <source>
        <dbReference type="Pfam" id="PF21343"/>
    </source>
</evidence>
<feature type="domain" description="ACAD9/ACADV-like C-terminal" evidence="16">
    <location>
        <begin position="456"/>
        <end position="553"/>
    </location>
</feature>
<keyword evidence="8 12" id="KW-0560">Oxidoreductase</keyword>
<evidence type="ECO:0000256" key="3">
    <source>
        <dbReference type="ARBA" id="ARBA00009347"/>
    </source>
</evidence>
<evidence type="ECO:0000259" key="14">
    <source>
        <dbReference type="Pfam" id="PF02770"/>
    </source>
</evidence>
<gene>
    <name evidence="17" type="ORF">POL67_01745</name>
</gene>
<sequence>MPPLIEQSFTKALFHGVIAEDMIFPYPEMTSEERQSTSIILDSVRRFFAANVDSAKIDRDHEIPPAVMDGLRSLGLFGLQIPTEYGGIGLSTAAYARVMQEIGGMDASIAVTLGAHQSIGYKSLLLFGTHEQKRRYLPQLATGESVAAFALTEPSAGSDAAAIKTRAEAVDGGAAYLLNGSKIWITNGGFADVFTVFARTSALEEGSKPKITAFIVERGMGVTNGPNEHKLGIRGSSTTEIFLENVRVPRENVVGDVGKGFKVAMEVLNSGRLGLSSGCVGVCKTLLRLAIARVEERRAFGRNIGDFGLIKDKIARMLAETYALESMTYLTAGLVDSKIADYSLESAICKVKGSETLWSVVNETLQIAAGIGYMQDYPYERILRDSRVNLIFEGTNEILRCFIALSGMAAPGKALAEVVKAMREPIKGFGLLSDFALRKARAALGRERMTRVHPLLGREAVIFEEYVSELAVQAENVLRKHGRDIAEMQFTQLRIADMVMDLFAVAACLTRTTRAIERRGEDGARREIDLCSLYLNMAHKRLRQNVSDFARNDDELRKAIAGRAYIDGAYPFDVL</sequence>
<evidence type="ECO:0000259" key="13">
    <source>
        <dbReference type="Pfam" id="PF00441"/>
    </source>
</evidence>
<keyword evidence="18" id="KW-1185">Reference proteome</keyword>
<dbReference type="InterPro" id="IPR046373">
    <property type="entry name" value="Acyl-CoA_Oxase/DH_mid-dom_sf"/>
</dbReference>
<dbReference type="Gene3D" id="1.20.140.10">
    <property type="entry name" value="Butyryl-CoA Dehydrogenase, subunit A, domain 3"/>
    <property type="match status" value="2"/>
</dbReference>
<dbReference type="EMBL" id="JAQNDO010000001">
    <property type="protein sequence ID" value="MDC0740048.1"/>
    <property type="molecule type" value="Genomic_DNA"/>
</dbReference>
<comment type="catalytic activity">
    <reaction evidence="10">
        <text>eicosanoyl-CoA + oxidized [electron-transfer flavoprotein] + H(+) = (2E)-eicosenoyl-CoA + reduced [electron-transfer flavoprotein]</text>
        <dbReference type="Rhea" id="RHEA:47236"/>
        <dbReference type="Rhea" id="RHEA-COMP:10685"/>
        <dbReference type="Rhea" id="RHEA-COMP:10686"/>
        <dbReference type="ChEBI" id="CHEBI:15378"/>
        <dbReference type="ChEBI" id="CHEBI:57380"/>
        <dbReference type="ChEBI" id="CHEBI:57692"/>
        <dbReference type="ChEBI" id="CHEBI:58307"/>
        <dbReference type="ChEBI" id="CHEBI:74691"/>
    </reaction>
    <physiologicalReaction direction="left-to-right" evidence="10">
        <dbReference type="Rhea" id="RHEA:47237"/>
    </physiologicalReaction>
</comment>
<dbReference type="Gene3D" id="1.10.540.10">
    <property type="entry name" value="Acyl-CoA dehydrogenase/oxidase, N-terminal domain"/>
    <property type="match status" value="1"/>
</dbReference>
<comment type="similarity">
    <text evidence="3 12">Belongs to the acyl-CoA dehydrogenase family.</text>
</comment>
<evidence type="ECO:0000313" key="17">
    <source>
        <dbReference type="EMBL" id="MDC0740048.1"/>
    </source>
</evidence>
<evidence type="ECO:0000256" key="11">
    <source>
        <dbReference type="ARBA" id="ARBA00049224"/>
    </source>
</evidence>
<feature type="domain" description="Acyl-CoA dehydrogenase/oxidase N-terminal" evidence="15">
    <location>
        <begin position="39"/>
        <end position="144"/>
    </location>
</feature>
<evidence type="ECO:0000256" key="6">
    <source>
        <dbReference type="ARBA" id="ARBA00022827"/>
    </source>
</evidence>
<dbReference type="InterPro" id="IPR006089">
    <property type="entry name" value="Acyl-CoA_DH_CS"/>
</dbReference>
<dbReference type="Pfam" id="PF00441">
    <property type="entry name" value="Acyl-CoA_dh_1"/>
    <property type="match status" value="1"/>
</dbReference>
<keyword evidence="6 12" id="KW-0274">FAD</keyword>
<keyword evidence="9" id="KW-0472">Membrane</keyword>
<evidence type="ECO:0000259" key="15">
    <source>
        <dbReference type="Pfam" id="PF02771"/>
    </source>
</evidence>
<name>A0ABT5EE15_9BACT</name>
<evidence type="ECO:0000256" key="7">
    <source>
        <dbReference type="ARBA" id="ARBA00022946"/>
    </source>
</evidence>
<evidence type="ECO:0000256" key="5">
    <source>
        <dbReference type="ARBA" id="ARBA00022630"/>
    </source>
</evidence>
<dbReference type="Pfam" id="PF21343">
    <property type="entry name" value="ACAD9-ACADV_C"/>
    <property type="match status" value="1"/>
</dbReference>
<evidence type="ECO:0000256" key="12">
    <source>
        <dbReference type="RuleBase" id="RU362125"/>
    </source>
</evidence>
<dbReference type="SUPFAM" id="SSF56645">
    <property type="entry name" value="Acyl-CoA dehydrogenase NM domain-like"/>
    <property type="match status" value="1"/>
</dbReference>
<dbReference type="Pfam" id="PF02770">
    <property type="entry name" value="Acyl-CoA_dh_M"/>
    <property type="match status" value="1"/>
</dbReference>
<dbReference type="RefSeq" id="WP_271914898.1">
    <property type="nucleotide sequence ID" value="NZ_JAQNDO010000001.1"/>
</dbReference>
<proteinExistence type="inferred from homology"/>
<comment type="caution">
    <text evidence="17">The sequence shown here is derived from an EMBL/GenBank/DDBJ whole genome shotgun (WGS) entry which is preliminary data.</text>
</comment>